<evidence type="ECO:0000256" key="1">
    <source>
        <dbReference type="SAM" id="Phobius"/>
    </source>
</evidence>
<name>A0A811LQU5_9BILA</name>
<dbReference type="AlphaFoldDB" id="A0A811LQU5"/>
<dbReference type="EMBL" id="CAJFDH010000006">
    <property type="protein sequence ID" value="CAD5230041.1"/>
    <property type="molecule type" value="Genomic_DNA"/>
</dbReference>
<protein>
    <submittedName>
        <fullName evidence="2">Uncharacterized protein</fullName>
    </submittedName>
</protein>
<dbReference type="OrthoDB" id="5861055at2759"/>
<dbReference type="EMBL" id="CAJFCW020000006">
    <property type="protein sequence ID" value="CAG9127430.1"/>
    <property type="molecule type" value="Genomic_DNA"/>
</dbReference>
<dbReference type="Proteomes" id="UP000783686">
    <property type="component" value="Unassembled WGS sequence"/>
</dbReference>
<organism evidence="2 3">
    <name type="scientific">Bursaphelenchus okinawaensis</name>
    <dbReference type="NCBI Taxonomy" id="465554"/>
    <lineage>
        <taxon>Eukaryota</taxon>
        <taxon>Metazoa</taxon>
        <taxon>Ecdysozoa</taxon>
        <taxon>Nematoda</taxon>
        <taxon>Chromadorea</taxon>
        <taxon>Rhabditida</taxon>
        <taxon>Tylenchina</taxon>
        <taxon>Tylenchomorpha</taxon>
        <taxon>Aphelenchoidea</taxon>
        <taxon>Aphelenchoididae</taxon>
        <taxon>Bursaphelenchus</taxon>
    </lineage>
</organism>
<proteinExistence type="predicted"/>
<dbReference type="Proteomes" id="UP000614601">
    <property type="component" value="Unassembled WGS sequence"/>
</dbReference>
<reference evidence="2" key="1">
    <citation type="submission" date="2020-09" db="EMBL/GenBank/DDBJ databases">
        <authorList>
            <person name="Kikuchi T."/>
        </authorList>
    </citation>
    <scope>NUCLEOTIDE SEQUENCE</scope>
    <source>
        <strain evidence="2">SH1</strain>
    </source>
</reference>
<sequence>MSENVAPAGKVKFAFFKRLRANFERVLYEAQVPRNGLLPQILFGAAMYAVIYNSVVYYIKGPEHPINNFRYHQWESEGKLPADVKEKADIISNATQKNVDSIREHVFFWQTQADDAFDERRPPYPKF</sequence>
<accession>A0A811LQU5</accession>
<feature type="transmembrane region" description="Helical" evidence="1">
    <location>
        <begin position="37"/>
        <end position="59"/>
    </location>
</feature>
<keyword evidence="3" id="KW-1185">Reference proteome</keyword>
<keyword evidence="1" id="KW-0472">Membrane</keyword>
<gene>
    <name evidence="2" type="ORF">BOKJ2_LOCUS13937</name>
</gene>
<evidence type="ECO:0000313" key="3">
    <source>
        <dbReference type="Proteomes" id="UP000614601"/>
    </source>
</evidence>
<evidence type="ECO:0000313" key="2">
    <source>
        <dbReference type="EMBL" id="CAD5230041.1"/>
    </source>
</evidence>
<comment type="caution">
    <text evidence="2">The sequence shown here is derived from an EMBL/GenBank/DDBJ whole genome shotgun (WGS) entry which is preliminary data.</text>
</comment>
<keyword evidence="1" id="KW-1133">Transmembrane helix</keyword>
<keyword evidence="1" id="KW-0812">Transmembrane</keyword>